<protein>
    <submittedName>
        <fullName evidence="2">Uncharacterized protein</fullName>
    </submittedName>
</protein>
<evidence type="ECO:0000313" key="2">
    <source>
        <dbReference type="EMBL" id="MFD2969281.1"/>
    </source>
</evidence>
<accession>A0ABW6BMP0</accession>
<proteinExistence type="predicted"/>
<comment type="caution">
    <text evidence="2">The sequence shown here is derived from an EMBL/GenBank/DDBJ whole genome shotgun (WGS) entry which is preliminary data.</text>
</comment>
<sequence>MRIIYLIVLSTALLALSCQQATNSNPAKISTTAQQAVLDTLSKNMKATITDLSEAKRLPTNKFLLKSYYPLSAQELEALQIAEQQEGSFASDVADQIRCRLLSADLKNEKNDEVKLENVELNPLYLQRFGLWDYDNMLCQNVGISMATTSAFSTLKGSIGLELHWGEQAKKQIDISVAISIEDNLVD</sequence>
<organism evidence="2 3">
    <name type="scientific">Sphingobacterium bambusae</name>
    <dbReference type="NCBI Taxonomy" id="662858"/>
    <lineage>
        <taxon>Bacteria</taxon>
        <taxon>Pseudomonadati</taxon>
        <taxon>Bacteroidota</taxon>
        <taxon>Sphingobacteriia</taxon>
        <taxon>Sphingobacteriales</taxon>
        <taxon>Sphingobacteriaceae</taxon>
        <taxon>Sphingobacterium</taxon>
    </lineage>
</organism>
<feature type="chain" id="PRO_5047542239" evidence="1">
    <location>
        <begin position="22"/>
        <end position="187"/>
    </location>
</feature>
<dbReference type="PROSITE" id="PS51257">
    <property type="entry name" value="PROKAR_LIPOPROTEIN"/>
    <property type="match status" value="1"/>
</dbReference>
<feature type="signal peptide" evidence="1">
    <location>
        <begin position="1"/>
        <end position="21"/>
    </location>
</feature>
<name>A0ABW6BMP0_9SPHI</name>
<evidence type="ECO:0000256" key="1">
    <source>
        <dbReference type="SAM" id="SignalP"/>
    </source>
</evidence>
<keyword evidence="3" id="KW-1185">Reference proteome</keyword>
<dbReference type="Proteomes" id="UP001597525">
    <property type="component" value="Unassembled WGS sequence"/>
</dbReference>
<keyword evidence="1" id="KW-0732">Signal</keyword>
<gene>
    <name evidence="2" type="ORF">ACFS7Y_17940</name>
</gene>
<dbReference type="EMBL" id="JBHUPB010000012">
    <property type="protein sequence ID" value="MFD2969281.1"/>
    <property type="molecule type" value="Genomic_DNA"/>
</dbReference>
<evidence type="ECO:0000313" key="3">
    <source>
        <dbReference type="Proteomes" id="UP001597525"/>
    </source>
</evidence>
<reference evidence="3" key="1">
    <citation type="journal article" date="2019" name="Int. J. Syst. Evol. Microbiol.">
        <title>The Global Catalogue of Microorganisms (GCM) 10K type strain sequencing project: providing services to taxonomists for standard genome sequencing and annotation.</title>
        <authorList>
            <consortium name="The Broad Institute Genomics Platform"/>
            <consortium name="The Broad Institute Genome Sequencing Center for Infectious Disease"/>
            <person name="Wu L."/>
            <person name="Ma J."/>
        </authorList>
    </citation>
    <scope>NUCLEOTIDE SEQUENCE [LARGE SCALE GENOMIC DNA]</scope>
    <source>
        <strain evidence="3">KCTC 22814</strain>
    </source>
</reference>
<dbReference type="RefSeq" id="WP_320186494.1">
    <property type="nucleotide sequence ID" value="NZ_CP138332.1"/>
</dbReference>